<dbReference type="GO" id="GO:0005829">
    <property type="term" value="C:cytosol"/>
    <property type="evidence" value="ECO:0007669"/>
    <property type="project" value="TreeGrafter"/>
</dbReference>
<dbReference type="EMBL" id="JQ247765">
    <property type="protein sequence ID" value="AFU73923.1"/>
    <property type="molecule type" value="Genomic_DNA"/>
</dbReference>
<feature type="compositionally biased region" description="Polar residues" evidence="5">
    <location>
        <begin position="1"/>
        <end position="14"/>
    </location>
</feature>
<evidence type="ECO:0000256" key="1">
    <source>
        <dbReference type="ARBA" id="ARBA00022723"/>
    </source>
</evidence>
<feature type="region of interest" description="Disordered" evidence="5">
    <location>
        <begin position="1"/>
        <end position="20"/>
    </location>
</feature>
<dbReference type="PANTHER" id="PTHR43782">
    <property type="entry name" value="ARGINASE"/>
    <property type="match status" value="1"/>
</dbReference>
<dbReference type="GO" id="GO:0030145">
    <property type="term" value="F:manganese ion binding"/>
    <property type="evidence" value="ECO:0007669"/>
    <property type="project" value="TreeGrafter"/>
</dbReference>
<keyword evidence="1" id="KW-0479">Metal-binding</keyword>
<evidence type="ECO:0000256" key="3">
    <source>
        <dbReference type="ARBA" id="ARBA00023211"/>
    </source>
</evidence>
<organism evidence="6">
    <name type="scientific">Crithidia mellificae</name>
    <dbReference type="NCBI Taxonomy" id="796356"/>
    <lineage>
        <taxon>Eukaryota</taxon>
        <taxon>Discoba</taxon>
        <taxon>Euglenozoa</taxon>
        <taxon>Kinetoplastea</taxon>
        <taxon>Metakinetoplastina</taxon>
        <taxon>Trypanosomatida</taxon>
        <taxon>Trypanosomatidae</taxon>
        <taxon>Leishmaniinae</taxon>
        <taxon>Crithidia</taxon>
    </lineage>
</organism>
<sequence length="320" mass="35098">MNMSFNLHSCQPAPTESAAAKAKEKKTLRLTVPSWQGGTLPLYSFGSQLLTALAPPTTGPQAQVIVTPPEKTLLPLTKTNGVNALHENLANLKNAIAICEKYNPDNIVVLGGDCLAELGPFAYLAHKYRKEKFGVLWIDAHPDIMNSKDWSNAHTYPVSALLGKGDAEFVDLVKTPVPASRVMLAGMHTPSKVEQQHIDDYGVRVCGPEAILKDGGTDVLRWIEAEGITHVTIHLDLDVLSDQYFHLLYFCNPDAPKGAYDGIPRGKLRFKDVAALVKAVSGKTQVVGFGITELLPWDVYNFREFLKELPLVNPNYDAKL</sequence>
<evidence type="ECO:0000256" key="4">
    <source>
        <dbReference type="PROSITE-ProRule" id="PRU00742"/>
    </source>
</evidence>
<dbReference type="GO" id="GO:0005634">
    <property type="term" value="C:nucleus"/>
    <property type="evidence" value="ECO:0007669"/>
    <property type="project" value="TreeGrafter"/>
</dbReference>
<reference evidence="6" key="1">
    <citation type="submission" date="2011-12" db="EMBL/GenBank/DDBJ databases">
        <title>The Crithidia mellificae genome.</title>
        <authorList>
            <person name="Runckel C."/>
            <person name="Flenniken M."/>
            <person name="Ruby J.G."/>
            <person name="DeRisi J."/>
        </authorList>
    </citation>
    <scope>NUCLEOTIDE SEQUENCE</scope>
    <source>
        <strain evidence="6">SF</strain>
    </source>
</reference>
<dbReference type="CDD" id="cd09999">
    <property type="entry name" value="Arginase-like_1"/>
    <property type="match status" value="1"/>
</dbReference>
<proteinExistence type="inferred from homology"/>
<keyword evidence="2" id="KW-0378">Hydrolase</keyword>
<name>V9LTR3_CRIME</name>
<dbReference type="Gene3D" id="3.40.800.10">
    <property type="entry name" value="Ureohydrolase domain"/>
    <property type="match status" value="1"/>
</dbReference>
<evidence type="ECO:0000256" key="5">
    <source>
        <dbReference type="SAM" id="MobiDB-lite"/>
    </source>
</evidence>
<dbReference type="InterPro" id="IPR006035">
    <property type="entry name" value="Ureohydrolase"/>
</dbReference>
<evidence type="ECO:0000313" key="6">
    <source>
        <dbReference type="EMBL" id="AFU73923.1"/>
    </source>
</evidence>
<dbReference type="PROSITE" id="PS51409">
    <property type="entry name" value="ARGINASE_2"/>
    <property type="match status" value="1"/>
</dbReference>
<keyword evidence="3" id="KW-0464">Manganese</keyword>
<dbReference type="Pfam" id="PF00491">
    <property type="entry name" value="Arginase"/>
    <property type="match status" value="1"/>
</dbReference>
<dbReference type="PANTHER" id="PTHR43782:SF3">
    <property type="entry name" value="ARGINASE"/>
    <property type="match status" value="1"/>
</dbReference>
<accession>V9LTR3</accession>
<dbReference type="SUPFAM" id="SSF52768">
    <property type="entry name" value="Arginase/deacetylase"/>
    <property type="match status" value="1"/>
</dbReference>
<comment type="similarity">
    <text evidence="4">Belongs to the arginase family.</text>
</comment>
<dbReference type="AlphaFoldDB" id="V9LTR3"/>
<dbReference type="GO" id="GO:0004053">
    <property type="term" value="F:arginase activity"/>
    <property type="evidence" value="ECO:0007669"/>
    <property type="project" value="TreeGrafter"/>
</dbReference>
<dbReference type="InterPro" id="IPR023696">
    <property type="entry name" value="Ureohydrolase_dom_sf"/>
</dbReference>
<evidence type="ECO:0000256" key="2">
    <source>
        <dbReference type="ARBA" id="ARBA00022801"/>
    </source>
</evidence>
<protein>
    <submittedName>
        <fullName evidence="6">Arginase</fullName>
    </submittedName>
</protein>